<dbReference type="Gene3D" id="3.40.50.12370">
    <property type="match status" value="1"/>
</dbReference>
<dbReference type="PANTHER" id="PTHR47892">
    <property type="entry name" value="UNIVERSAL STRESS PROTEIN E"/>
    <property type="match status" value="1"/>
</dbReference>
<evidence type="ECO:0000256" key="1">
    <source>
        <dbReference type="ARBA" id="ARBA00004496"/>
    </source>
</evidence>
<feature type="domain" description="UspA" evidence="5">
    <location>
        <begin position="4"/>
        <end position="141"/>
    </location>
</feature>
<evidence type="ECO:0000313" key="6">
    <source>
        <dbReference type="EMBL" id="MDE1463767.1"/>
    </source>
</evidence>
<organism evidence="6 7">
    <name type="scientific">Spartinivicinus poritis</name>
    <dbReference type="NCBI Taxonomy" id="2994640"/>
    <lineage>
        <taxon>Bacteria</taxon>
        <taxon>Pseudomonadati</taxon>
        <taxon>Pseudomonadota</taxon>
        <taxon>Gammaproteobacteria</taxon>
        <taxon>Oceanospirillales</taxon>
        <taxon>Zooshikellaceae</taxon>
        <taxon>Spartinivicinus</taxon>
    </lineage>
</organism>
<dbReference type="EMBL" id="JAPMOU010000024">
    <property type="protein sequence ID" value="MDE1463767.1"/>
    <property type="molecule type" value="Genomic_DNA"/>
</dbReference>
<dbReference type="PANTHER" id="PTHR47892:SF1">
    <property type="entry name" value="UNIVERSAL STRESS PROTEIN E"/>
    <property type="match status" value="1"/>
</dbReference>
<gene>
    <name evidence="6" type="ORF">ORQ98_17580</name>
</gene>
<accession>A0ABT5UE21</accession>
<comment type="caution">
    <text evidence="6">The sequence shown here is derived from an EMBL/GenBank/DDBJ whole genome shotgun (WGS) entry which is preliminary data.</text>
</comment>
<dbReference type="InterPro" id="IPR006015">
    <property type="entry name" value="Universal_stress_UspA"/>
</dbReference>
<keyword evidence="7" id="KW-1185">Reference proteome</keyword>
<evidence type="ECO:0000256" key="2">
    <source>
        <dbReference type="ARBA" id="ARBA00008791"/>
    </source>
</evidence>
<keyword evidence="3" id="KW-0963">Cytoplasm</keyword>
<dbReference type="PRINTS" id="PR01438">
    <property type="entry name" value="UNVRSLSTRESS"/>
</dbReference>
<dbReference type="SUPFAM" id="SSF52402">
    <property type="entry name" value="Adenine nucleotide alpha hydrolases-like"/>
    <property type="match status" value="2"/>
</dbReference>
<comment type="function">
    <text evidence="4">Required for resistance to DNA-damaging agents.</text>
</comment>
<evidence type="ECO:0000256" key="4">
    <source>
        <dbReference type="ARBA" id="ARBA00037131"/>
    </source>
</evidence>
<dbReference type="RefSeq" id="WP_274690098.1">
    <property type="nucleotide sequence ID" value="NZ_JAPMOU010000024.1"/>
</dbReference>
<feature type="domain" description="UspA" evidence="5">
    <location>
        <begin position="151"/>
        <end position="303"/>
    </location>
</feature>
<reference evidence="6 7" key="1">
    <citation type="submission" date="2022-11" db="EMBL/GenBank/DDBJ databases">
        <title>Spartinivicinus poritis sp. nov., isolated from scleractinian coral Porites lutea.</title>
        <authorList>
            <person name="Zhang G."/>
            <person name="Cai L."/>
            <person name="Wei Q."/>
        </authorList>
    </citation>
    <scope>NUCLEOTIDE SEQUENCE [LARGE SCALE GENOMIC DNA]</scope>
    <source>
        <strain evidence="6 7">A2-2</strain>
    </source>
</reference>
<proteinExistence type="inferred from homology"/>
<evidence type="ECO:0000256" key="3">
    <source>
        <dbReference type="ARBA" id="ARBA00022490"/>
    </source>
</evidence>
<dbReference type="InterPro" id="IPR006016">
    <property type="entry name" value="UspA"/>
</dbReference>
<name>A0ABT5UE21_9GAMM</name>
<protein>
    <submittedName>
        <fullName evidence="6">Universal stress protein</fullName>
    </submittedName>
</protein>
<dbReference type="CDD" id="cd00293">
    <property type="entry name" value="USP-like"/>
    <property type="match status" value="1"/>
</dbReference>
<evidence type="ECO:0000259" key="5">
    <source>
        <dbReference type="Pfam" id="PF00582"/>
    </source>
</evidence>
<comment type="similarity">
    <text evidence="2">Belongs to the universal stress protein A family.</text>
</comment>
<dbReference type="Pfam" id="PF00582">
    <property type="entry name" value="Usp"/>
    <property type="match status" value="2"/>
</dbReference>
<comment type="subcellular location">
    <subcellularLocation>
        <location evidence="1">Cytoplasm</location>
    </subcellularLocation>
</comment>
<dbReference type="Proteomes" id="UP001528823">
    <property type="component" value="Unassembled WGS sequence"/>
</dbReference>
<evidence type="ECO:0000313" key="7">
    <source>
        <dbReference type="Proteomes" id="UP001528823"/>
    </source>
</evidence>
<sequence length="313" mass="35556">MKEFTNILVAITHTHYNSDEFIKAIELALANDAKLSIIAVDDPITRFSEQTMLGKLKGLFTQQLQEVLNDFKDQAERAKIRSVTTEIRWGKSYVEILKMVQEKGFDLVIKLADPFVNFSRRRLTGDDLHLLRKCPVPVWLIVDNEKHPGKIHKVLVAVDSEFDDPDRAKLNQKLLSYADNISQLEDAELHILQVWSLYGEDRLRGPFINMPEDEIDQLLTKTRTENEKALHELIITQQLERHGVFPHLVKGKASEEIHRVAEELDIDMVVMGTVGRTGLAGFVIGNTAENVLSETSCSVLAVKPDGFKIDKFE</sequence>